<feature type="non-terminal residue" evidence="1">
    <location>
        <position position="74"/>
    </location>
</feature>
<organism evidence="1 2">
    <name type="scientific">Stylosanthes scabra</name>
    <dbReference type="NCBI Taxonomy" id="79078"/>
    <lineage>
        <taxon>Eukaryota</taxon>
        <taxon>Viridiplantae</taxon>
        <taxon>Streptophyta</taxon>
        <taxon>Embryophyta</taxon>
        <taxon>Tracheophyta</taxon>
        <taxon>Spermatophyta</taxon>
        <taxon>Magnoliopsida</taxon>
        <taxon>eudicotyledons</taxon>
        <taxon>Gunneridae</taxon>
        <taxon>Pentapetalae</taxon>
        <taxon>rosids</taxon>
        <taxon>fabids</taxon>
        <taxon>Fabales</taxon>
        <taxon>Fabaceae</taxon>
        <taxon>Papilionoideae</taxon>
        <taxon>50 kb inversion clade</taxon>
        <taxon>dalbergioids sensu lato</taxon>
        <taxon>Dalbergieae</taxon>
        <taxon>Pterocarpus clade</taxon>
        <taxon>Stylosanthes</taxon>
    </lineage>
</organism>
<keyword evidence="2" id="KW-1185">Reference proteome</keyword>
<comment type="caution">
    <text evidence="1">The sequence shown here is derived from an EMBL/GenBank/DDBJ whole genome shotgun (WGS) entry which is preliminary data.</text>
</comment>
<protein>
    <submittedName>
        <fullName evidence="1">Uncharacterized protein</fullName>
    </submittedName>
</protein>
<evidence type="ECO:0000313" key="2">
    <source>
        <dbReference type="Proteomes" id="UP001341840"/>
    </source>
</evidence>
<name>A0ABU6ZMR1_9FABA</name>
<proteinExistence type="predicted"/>
<evidence type="ECO:0000313" key="1">
    <source>
        <dbReference type="EMBL" id="MED6223247.1"/>
    </source>
</evidence>
<accession>A0ABU6ZMR1</accession>
<sequence length="74" mass="8552">MHVIVGRMTQITYNANSIELDRYTWFFTYNVKNSSVSNRMPTLYSSARRCKGLSSTLKLGGLVELLNCDWERVD</sequence>
<dbReference type="EMBL" id="JASCZI010272708">
    <property type="protein sequence ID" value="MED6223247.1"/>
    <property type="molecule type" value="Genomic_DNA"/>
</dbReference>
<dbReference type="Proteomes" id="UP001341840">
    <property type="component" value="Unassembled WGS sequence"/>
</dbReference>
<reference evidence="1 2" key="1">
    <citation type="journal article" date="2023" name="Plants (Basel)">
        <title>Bridging the Gap: Combining Genomics and Transcriptomics Approaches to Understand Stylosanthes scabra, an Orphan Legume from the Brazilian Caatinga.</title>
        <authorList>
            <person name="Ferreira-Neto J.R.C."/>
            <person name="da Silva M.D."/>
            <person name="Binneck E."/>
            <person name="de Melo N.F."/>
            <person name="da Silva R.H."/>
            <person name="de Melo A.L.T.M."/>
            <person name="Pandolfi V."/>
            <person name="Bustamante F.O."/>
            <person name="Brasileiro-Vidal A.C."/>
            <person name="Benko-Iseppon A.M."/>
        </authorList>
    </citation>
    <scope>NUCLEOTIDE SEQUENCE [LARGE SCALE GENOMIC DNA]</scope>
    <source>
        <tissue evidence="1">Leaves</tissue>
    </source>
</reference>
<gene>
    <name evidence="1" type="ORF">PIB30_072147</name>
</gene>